<name>A0ABU6UK63_9FABA</name>
<evidence type="ECO:0000313" key="2">
    <source>
        <dbReference type="Proteomes" id="UP001341840"/>
    </source>
</evidence>
<reference evidence="1 2" key="1">
    <citation type="journal article" date="2023" name="Plants (Basel)">
        <title>Bridging the Gap: Combining Genomics and Transcriptomics Approaches to Understand Stylosanthes scabra, an Orphan Legume from the Brazilian Caatinga.</title>
        <authorList>
            <person name="Ferreira-Neto J.R.C."/>
            <person name="da Silva M.D."/>
            <person name="Binneck E."/>
            <person name="de Melo N.F."/>
            <person name="da Silva R.H."/>
            <person name="de Melo A.L.T.M."/>
            <person name="Pandolfi V."/>
            <person name="Bustamante F.O."/>
            <person name="Brasileiro-Vidal A.C."/>
            <person name="Benko-Iseppon A.M."/>
        </authorList>
    </citation>
    <scope>NUCLEOTIDE SEQUENCE [LARGE SCALE GENOMIC DNA]</scope>
    <source>
        <tissue evidence="1">Leaves</tissue>
    </source>
</reference>
<evidence type="ECO:0000313" key="1">
    <source>
        <dbReference type="EMBL" id="MED6161611.1"/>
    </source>
</evidence>
<dbReference type="EMBL" id="JASCZI010121409">
    <property type="protein sequence ID" value="MED6161611.1"/>
    <property type="molecule type" value="Genomic_DNA"/>
</dbReference>
<proteinExistence type="predicted"/>
<organism evidence="1 2">
    <name type="scientific">Stylosanthes scabra</name>
    <dbReference type="NCBI Taxonomy" id="79078"/>
    <lineage>
        <taxon>Eukaryota</taxon>
        <taxon>Viridiplantae</taxon>
        <taxon>Streptophyta</taxon>
        <taxon>Embryophyta</taxon>
        <taxon>Tracheophyta</taxon>
        <taxon>Spermatophyta</taxon>
        <taxon>Magnoliopsida</taxon>
        <taxon>eudicotyledons</taxon>
        <taxon>Gunneridae</taxon>
        <taxon>Pentapetalae</taxon>
        <taxon>rosids</taxon>
        <taxon>fabids</taxon>
        <taxon>Fabales</taxon>
        <taxon>Fabaceae</taxon>
        <taxon>Papilionoideae</taxon>
        <taxon>50 kb inversion clade</taxon>
        <taxon>dalbergioids sensu lato</taxon>
        <taxon>Dalbergieae</taxon>
        <taxon>Pterocarpus clade</taxon>
        <taxon>Stylosanthes</taxon>
    </lineage>
</organism>
<sequence>MNYSIVLVDQVFFINHYLHWRHLLHLIASPWSSLLSPSSLSPPYASSSPLSLCPAPRAASCRHIALEG</sequence>
<keyword evidence="2" id="KW-1185">Reference proteome</keyword>
<comment type="caution">
    <text evidence="1">The sequence shown here is derived from an EMBL/GenBank/DDBJ whole genome shotgun (WGS) entry which is preliminary data.</text>
</comment>
<dbReference type="Proteomes" id="UP001341840">
    <property type="component" value="Unassembled WGS sequence"/>
</dbReference>
<gene>
    <name evidence="1" type="ORF">PIB30_062453</name>
</gene>
<accession>A0ABU6UK63</accession>
<protein>
    <submittedName>
        <fullName evidence="1">Uncharacterized protein</fullName>
    </submittedName>
</protein>